<name>F8KPE4_HELBC</name>
<evidence type="ECO:0000313" key="2">
    <source>
        <dbReference type="Proteomes" id="UP000008387"/>
    </source>
</evidence>
<organism evidence="1 2">
    <name type="scientific">Helicobacter bizzozeronii (strain CIII-1)</name>
    <dbReference type="NCBI Taxonomy" id="1002804"/>
    <lineage>
        <taxon>Bacteria</taxon>
        <taxon>Pseudomonadati</taxon>
        <taxon>Campylobacterota</taxon>
        <taxon>Epsilonproteobacteria</taxon>
        <taxon>Campylobacterales</taxon>
        <taxon>Helicobacteraceae</taxon>
        <taxon>Helicobacter</taxon>
    </lineage>
</organism>
<proteinExistence type="predicted"/>
<reference evidence="1 2" key="1">
    <citation type="journal article" date="2011" name="J. Bacteriol.">
        <title>Genome sequence of Helicobacter bizzozeronii strain CIII-1, an isolate from human gastric mucosa.</title>
        <authorList>
            <person name="Schott T."/>
            <person name="Rossi M."/>
            <person name="Hanninen M.L."/>
        </authorList>
    </citation>
    <scope>NUCLEOTIDE SEQUENCE [LARGE SCALE GENOMIC DNA]</scope>
    <source>
        <strain evidence="1 2">CIII-1</strain>
    </source>
</reference>
<protein>
    <submittedName>
        <fullName evidence="1">Uncharacterized protein</fullName>
    </submittedName>
</protein>
<sequence>MYLVFGGDDRVYRTDSIQGSRVAHNKDECANHANELRALIAHV</sequence>
<dbReference type="EMBL" id="FR871757">
    <property type="protein sequence ID" value="CCB80668.1"/>
    <property type="molecule type" value="Genomic_DNA"/>
</dbReference>
<dbReference type="KEGG" id="hbi:HBZC1_16820"/>
<gene>
    <name evidence="1" type="ordered locus">HBZC1_16820</name>
</gene>
<dbReference type="Proteomes" id="UP000008387">
    <property type="component" value="Chromosome"/>
</dbReference>
<evidence type="ECO:0000313" key="1">
    <source>
        <dbReference type="EMBL" id="CCB80668.1"/>
    </source>
</evidence>
<dbReference type="AlphaFoldDB" id="F8KPE4"/>
<dbReference type="HOGENOM" id="CLU_3234394_0_0_7"/>
<dbReference type="STRING" id="1002804.HBZC1_16820"/>
<keyword evidence="2" id="KW-1185">Reference proteome</keyword>
<accession>F8KPE4</accession>